<dbReference type="InterPro" id="IPR037523">
    <property type="entry name" value="VOC_core"/>
</dbReference>
<dbReference type="InterPro" id="IPR041581">
    <property type="entry name" value="Glyoxalase_6"/>
</dbReference>
<reference evidence="2" key="1">
    <citation type="journal article" date="2014" name="Int. J. Syst. Evol. Microbiol.">
        <title>Complete genome sequence of Corynebacterium casei LMG S-19264T (=DSM 44701T), isolated from a smear-ripened cheese.</title>
        <authorList>
            <consortium name="US DOE Joint Genome Institute (JGI-PGF)"/>
            <person name="Walter F."/>
            <person name="Albersmeier A."/>
            <person name="Kalinowski J."/>
            <person name="Ruckert C."/>
        </authorList>
    </citation>
    <scope>NUCLEOTIDE SEQUENCE</scope>
    <source>
        <strain evidence="2">JCM 4403</strain>
    </source>
</reference>
<comment type="caution">
    <text evidence="2">The sequence shown here is derived from an EMBL/GenBank/DDBJ whole genome shotgun (WGS) entry which is preliminary data.</text>
</comment>
<reference evidence="2" key="2">
    <citation type="submission" date="2020-09" db="EMBL/GenBank/DDBJ databases">
        <authorList>
            <person name="Sun Q."/>
            <person name="Ohkuma M."/>
        </authorList>
    </citation>
    <scope>NUCLEOTIDE SEQUENCE</scope>
    <source>
        <strain evidence="2">JCM 4403</strain>
    </source>
</reference>
<organism evidence="2 3">
    <name type="scientific">Streptomyces pilosus</name>
    <dbReference type="NCBI Taxonomy" id="28893"/>
    <lineage>
        <taxon>Bacteria</taxon>
        <taxon>Bacillati</taxon>
        <taxon>Actinomycetota</taxon>
        <taxon>Actinomycetes</taxon>
        <taxon>Kitasatosporales</taxon>
        <taxon>Streptomycetaceae</taxon>
        <taxon>Streptomyces</taxon>
    </lineage>
</organism>
<evidence type="ECO:0000259" key="1">
    <source>
        <dbReference type="PROSITE" id="PS51819"/>
    </source>
</evidence>
<name>A0A918EV74_9ACTN</name>
<dbReference type="SUPFAM" id="SSF54593">
    <property type="entry name" value="Glyoxalase/Bleomycin resistance protein/Dihydroxybiphenyl dioxygenase"/>
    <property type="match status" value="1"/>
</dbReference>
<accession>A0A918EV74</accession>
<gene>
    <name evidence="2" type="ORF">GCM10010280_15780</name>
</gene>
<dbReference type="PROSITE" id="PS51819">
    <property type="entry name" value="VOC"/>
    <property type="match status" value="1"/>
</dbReference>
<dbReference type="InterPro" id="IPR029068">
    <property type="entry name" value="Glyas_Bleomycin-R_OHBP_Dase"/>
</dbReference>
<evidence type="ECO:0000313" key="3">
    <source>
        <dbReference type="Proteomes" id="UP000656732"/>
    </source>
</evidence>
<dbReference type="CDD" id="cd06587">
    <property type="entry name" value="VOC"/>
    <property type="match status" value="1"/>
</dbReference>
<protein>
    <submittedName>
        <fullName evidence="2">Glyoxalase</fullName>
    </submittedName>
</protein>
<dbReference type="PANTHER" id="PTHR35908">
    <property type="entry name" value="HYPOTHETICAL FUSION PROTEIN"/>
    <property type="match status" value="1"/>
</dbReference>
<feature type="domain" description="VOC" evidence="1">
    <location>
        <begin position="9"/>
        <end position="145"/>
    </location>
</feature>
<sequence length="149" mass="17070">MTDDASRIRMVQTVLDSTDARKLAEFYRSLLGLAYAEGDEPPPAGQPDEHGRDWLVLRTPHGDAQLAFQQVEHLREPDWPDGPVPQQMHLDLSVDSLDELCKQHERVLALGGSLLDNRDRPDPDDDERFRVYRDPEGHPFCIFVAERDR</sequence>
<dbReference type="Proteomes" id="UP000656732">
    <property type="component" value="Unassembled WGS sequence"/>
</dbReference>
<dbReference type="AlphaFoldDB" id="A0A918EV74"/>
<dbReference type="Gene3D" id="3.10.180.10">
    <property type="entry name" value="2,3-Dihydroxybiphenyl 1,2-Dioxygenase, domain 1"/>
    <property type="match status" value="1"/>
</dbReference>
<dbReference type="Pfam" id="PF18029">
    <property type="entry name" value="Glyoxalase_6"/>
    <property type="match status" value="1"/>
</dbReference>
<keyword evidence="3" id="KW-1185">Reference proteome</keyword>
<evidence type="ECO:0000313" key="2">
    <source>
        <dbReference type="EMBL" id="GGQ70185.1"/>
    </source>
</evidence>
<dbReference type="EMBL" id="BMTU01000002">
    <property type="protein sequence ID" value="GGQ70185.1"/>
    <property type="molecule type" value="Genomic_DNA"/>
</dbReference>
<proteinExistence type="predicted"/>
<dbReference type="RefSeq" id="WP_189556772.1">
    <property type="nucleotide sequence ID" value="NZ_BMTU01000002.1"/>
</dbReference>
<dbReference type="PANTHER" id="PTHR35908:SF1">
    <property type="entry name" value="CONSERVED PROTEIN"/>
    <property type="match status" value="1"/>
</dbReference>